<accession>A0ABQ6FPM5</accession>
<sequence length="81" mass="8918">MFIHFSRPLPKPPCSSMSGPQRYEEVLRSYDEGLRWAPGSLPLLQGKRAVFLGTGKLAEAEALNAAIETYKIQIKATASLL</sequence>
<keyword evidence="3" id="KW-1185">Reference proteome</keyword>
<reference evidence="2 3" key="1">
    <citation type="submission" date="2023-02" db="EMBL/GenBank/DDBJ databases">
        <title>Dictyobacter halimunensis sp. nov., a new member of the class Ktedonobacteria from forest soil in a geothermal area.</title>
        <authorList>
            <person name="Rachmania M.K."/>
            <person name="Ningsih F."/>
            <person name="Sakai Y."/>
            <person name="Yabe S."/>
            <person name="Yokota A."/>
            <person name="Sjamsuridzal W."/>
        </authorList>
    </citation>
    <scope>NUCLEOTIDE SEQUENCE [LARGE SCALE GENOMIC DNA]</scope>
    <source>
        <strain evidence="2 3">S3.2.2.5</strain>
    </source>
</reference>
<evidence type="ECO:0000313" key="3">
    <source>
        <dbReference type="Proteomes" id="UP001344906"/>
    </source>
</evidence>
<evidence type="ECO:0000313" key="2">
    <source>
        <dbReference type="EMBL" id="GLV54383.1"/>
    </source>
</evidence>
<protein>
    <submittedName>
        <fullName evidence="2">Uncharacterized protein</fullName>
    </submittedName>
</protein>
<comment type="caution">
    <text evidence="2">The sequence shown here is derived from an EMBL/GenBank/DDBJ whole genome shotgun (WGS) entry which is preliminary data.</text>
</comment>
<dbReference type="EMBL" id="BSRI01000001">
    <property type="protein sequence ID" value="GLV54383.1"/>
    <property type="molecule type" value="Genomic_DNA"/>
</dbReference>
<name>A0ABQ6FPM5_9CHLR</name>
<dbReference type="Proteomes" id="UP001344906">
    <property type="component" value="Unassembled WGS sequence"/>
</dbReference>
<organism evidence="2 3">
    <name type="scientific">Dictyobacter halimunensis</name>
    <dbReference type="NCBI Taxonomy" id="3026934"/>
    <lineage>
        <taxon>Bacteria</taxon>
        <taxon>Bacillati</taxon>
        <taxon>Chloroflexota</taxon>
        <taxon>Ktedonobacteria</taxon>
        <taxon>Ktedonobacterales</taxon>
        <taxon>Dictyobacteraceae</taxon>
        <taxon>Dictyobacter</taxon>
    </lineage>
</organism>
<feature type="region of interest" description="Disordered" evidence="1">
    <location>
        <begin position="1"/>
        <end position="20"/>
    </location>
</feature>
<gene>
    <name evidence="2" type="ORF">KDH_12300</name>
</gene>
<evidence type="ECO:0000256" key="1">
    <source>
        <dbReference type="SAM" id="MobiDB-lite"/>
    </source>
</evidence>
<proteinExistence type="predicted"/>